<dbReference type="Pfam" id="PF25583">
    <property type="entry name" value="WCX"/>
    <property type="match status" value="1"/>
</dbReference>
<dbReference type="PROSITE" id="PS52050">
    <property type="entry name" value="WYL"/>
    <property type="match status" value="1"/>
</dbReference>
<keyword evidence="2" id="KW-1185">Reference proteome</keyword>
<gene>
    <name evidence="1" type="ORF">C1702_08790</name>
</gene>
<dbReference type="InterPro" id="IPR057727">
    <property type="entry name" value="WCX_dom"/>
</dbReference>
<proteinExistence type="predicted"/>
<dbReference type="Pfam" id="PF08279">
    <property type="entry name" value="HTH_11"/>
    <property type="match status" value="1"/>
</dbReference>
<dbReference type="InterPro" id="IPR013196">
    <property type="entry name" value="HTH_11"/>
</dbReference>
<sequence>MARPTTRVLALLELLQTHRRMTGAELAARLEVDGRTLRRYIAALEDLGIPILAERGRYGGYMLMPGYKVPPLMFTQEETLAVGLGLVAARRLGLGDRAAAIESAQAKLERVMPAPLQKRLRALGETVALDLPAPSAPVDDATLATLAEAIRSARRVRLDYQPEAGAATTRDVDPYGLVYRRGRWYVSGHCHLRRDLRSFRLDRIRQVQLVDAYFGRPAHFDAAAHLARSITELPRAIPVSVLLHTDLADAMSDLGESLGTLAPVEGGVLLQARTDSLAWFARQLARLGCRFTVLAPRGLRQAVRRHARRLLAATEARRVQGRPRGGTRVSSGDGV</sequence>
<dbReference type="PROSITE" id="PS51000">
    <property type="entry name" value="HTH_DEOR_2"/>
    <property type="match status" value="1"/>
</dbReference>
<dbReference type="Pfam" id="PF13280">
    <property type="entry name" value="WYL"/>
    <property type="match status" value="1"/>
</dbReference>
<protein>
    <submittedName>
        <fullName evidence="1">Transcriptional regulator</fullName>
    </submittedName>
</protein>
<dbReference type="PANTHER" id="PTHR34580:SF3">
    <property type="entry name" value="PROTEIN PAFB"/>
    <property type="match status" value="1"/>
</dbReference>
<accession>A0A2S5T4N7</accession>
<organism evidence="1 2">
    <name type="scientific">Caldimonas thermodepolymerans</name>
    <dbReference type="NCBI Taxonomy" id="215580"/>
    <lineage>
        <taxon>Bacteria</taxon>
        <taxon>Pseudomonadati</taxon>
        <taxon>Pseudomonadota</taxon>
        <taxon>Betaproteobacteria</taxon>
        <taxon>Burkholderiales</taxon>
        <taxon>Sphaerotilaceae</taxon>
        <taxon>Caldimonas</taxon>
    </lineage>
</organism>
<dbReference type="PANTHER" id="PTHR34580">
    <property type="match status" value="1"/>
</dbReference>
<evidence type="ECO:0000313" key="1">
    <source>
        <dbReference type="EMBL" id="PPE69953.1"/>
    </source>
</evidence>
<dbReference type="InterPro" id="IPR036390">
    <property type="entry name" value="WH_DNA-bd_sf"/>
</dbReference>
<dbReference type="PIRSF" id="PIRSF016838">
    <property type="entry name" value="PafC"/>
    <property type="match status" value="1"/>
</dbReference>
<dbReference type="RefSeq" id="WP_104357320.1">
    <property type="nucleotide sequence ID" value="NZ_CP064338.1"/>
</dbReference>
<dbReference type="InterPro" id="IPR036388">
    <property type="entry name" value="WH-like_DNA-bd_sf"/>
</dbReference>
<name>A0A2S5T4N7_9BURK</name>
<dbReference type="Gene3D" id="1.10.10.10">
    <property type="entry name" value="Winged helix-like DNA-binding domain superfamily/Winged helix DNA-binding domain"/>
    <property type="match status" value="1"/>
</dbReference>
<dbReference type="SUPFAM" id="SSF46785">
    <property type="entry name" value="Winged helix' DNA-binding domain"/>
    <property type="match status" value="1"/>
</dbReference>
<dbReference type="InterPro" id="IPR051534">
    <property type="entry name" value="CBASS_pafABC_assoc_protein"/>
</dbReference>
<dbReference type="InterPro" id="IPR026881">
    <property type="entry name" value="WYL_dom"/>
</dbReference>
<dbReference type="EMBL" id="PSNY01000008">
    <property type="protein sequence ID" value="PPE69953.1"/>
    <property type="molecule type" value="Genomic_DNA"/>
</dbReference>
<dbReference type="AlphaFoldDB" id="A0A2S5T4N7"/>
<dbReference type="InterPro" id="IPR001034">
    <property type="entry name" value="DeoR_HTH"/>
</dbReference>
<dbReference type="Proteomes" id="UP000239406">
    <property type="component" value="Unassembled WGS sequence"/>
</dbReference>
<dbReference type="InterPro" id="IPR028349">
    <property type="entry name" value="PafC-like"/>
</dbReference>
<comment type="caution">
    <text evidence="1">The sequence shown here is derived from an EMBL/GenBank/DDBJ whole genome shotgun (WGS) entry which is preliminary data.</text>
</comment>
<evidence type="ECO:0000313" key="2">
    <source>
        <dbReference type="Proteomes" id="UP000239406"/>
    </source>
</evidence>
<dbReference type="GO" id="GO:0003700">
    <property type="term" value="F:DNA-binding transcription factor activity"/>
    <property type="evidence" value="ECO:0007669"/>
    <property type="project" value="InterPro"/>
</dbReference>
<reference evidence="1 2" key="1">
    <citation type="submission" date="2018-02" db="EMBL/GenBank/DDBJ databases">
        <title>Reclassifiation of [Polyangium] brachysporum DSM 7029 as Guopingzhaonella breviflexa gen. nov., sp. nov., a member of the family Comamonadaceae.</title>
        <authorList>
            <person name="Tang B."/>
        </authorList>
    </citation>
    <scope>NUCLEOTIDE SEQUENCE [LARGE SCALE GENOMIC DNA]</scope>
    <source>
        <strain evidence="1 2">DSM 15344</strain>
    </source>
</reference>